<dbReference type="EMBL" id="CAGS01000080">
    <property type="protein sequence ID" value="CCF82953.1"/>
    <property type="molecule type" value="Genomic_DNA"/>
</dbReference>
<proteinExistence type="predicted"/>
<evidence type="ECO:0000313" key="2">
    <source>
        <dbReference type="Proteomes" id="UP000004221"/>
    </source>
</evidence>
<organism evidence="1 2">
    <name type="scientific">Nitrolancea hollandica Lb</name>
    <dbReference type="NCBI Taxonomy" id="1129897"/>
    <lineage>
        <taxon>Bacteria</taxon>
        <taxon>Pseudomonadati</taxon>
        <taxon>Thermomicrobiota</taxon>
        <taxon>Thermomicrobia</taxon>
        <taxon>Sphaerobacterales</taxon>
        <taxon>Sphaerobacterineae</taxon>
        <taxon>Sphaerobacteraceae</taxon>
        <taxon>Nitrolancea</taxon>
    </lineage>
</organism>
<dbReference type="AlphaFoldDB" id="I4EE41"/>
<name>I4EE41_9BACT</name>
<protein>
    <submittedName>
        <fullName evidence="1">Uncharacterized protein</fullName>
    </submittedName>
</protein>
<dbReference type="Proteomes" id="UP000004221">
    <property type="component" value="Unassembled WGS sequence"/>
</dbReference>
<accession>I4EE41</accession>
<keyword evidence="2" id="KW-1185">Reference proteome</keyword>
<evidence type="ECO:0000313" key="1">
    <source>
        <dbReference type="EMBL" id="CCF82953.1"/>
    </source>
</evidence>
<reference evidence="1 2" key="1">
    <citation type="journal article" date="2012" name="ISME J.">
        <title>Nitrification expanded: discovery, physiology and genomics of a nitrite-oxidizing bacterium from the phylum Chloroflexi.</title>
        <authorList>
            <person name="Sorokin D.Y."/>
            <person name="Lucker S."/>
            <person name="Vejmelkova D."/>
            <person name="Kostrikina N.A."/>
            <person name="Kleerebezem R."/>
            <person name="Rijpstra W.I."/>
            <person name="Damste J.S."/>
            <person name="Le Paslier D."/>
            <person name="Muyzer G."/>
            <person name="Wagner M."/>
            <person name="van Loosdrecht M.C."/>
            <person name="Daims H."/>
        </authorList>
    </citation>
    <scope>NUCLEOTIDE SEQUENCE [LARGE SCALE GENOMIC DNA]</scope>
    <source>
        <strain evidence="2">none</strain>
    </source>
</reference>
<gene>
    <name evidence="1" type="ORF">NITHO_1700011</name>
</gene>
<sequence length="117" mass="13929">MAMKAELFRHDEFVAINLNPDERRLKVEDEPALPGYDPGWRIWFYWDDEKLDHGEHEFLGVEVPNIDRLEEQDFVALERPNPPRIDLPEERLFGVTVADALRWMKRSRLNRQSRISA</sequence>
<comment type="caution">
    <text evidence="1">The sequence shown here is derived from an EMBL/GenBank/DDBJ whole genome shotgun (WGS) entry which is preliminary data.</text>
</comment>
<dbReference type="RefSeq" id="WP_008475538.1">
    <property type="nucleotide sequence ID" value="NZ_CAGS01000080.1"/>
</dbReference>